<organism evidence="1 2">
    <name type="scientific">Blautia hominis</name>
    <dbReference type="NCBI Taxonomy" id="2025493"/>
    <lineage>
        <taxon>Bacteria</taxon>
        <taxon>Bacillati</taxon>
        <taxon>Bacillota</taxon>
        <taxon>Clostridia</taxon>
        <taxon>Lachnospirales</taxon>
        <taxon>Lachnospiraceae</taxon>
        <taxon>Blautia</taxon>
    </lineage>
</organism>
<protein>
    <submittedName>
        <fullName evidence="1">Uncharacterized protein</fullName>
    </submittedName>
</protein>
<name>A0ABQ0BA45_9FIRM</name>
<sequence>MDEFYEMNQAHIIGVEDAAFGFDLSVLYAEQYNGQEIGSIQVINGTEQERHAYENCDFETLKRVMKTYEEQYFGWKDRNIFERQWVLRDFRKTVGSSADEAYTRIKAMEAGKGVLSTGDYALLKALSG</sequence>
<dbReference type="RefSeq" id="WP_390405575.1">
    <property type="nucleotide sequence ID" value="NZ_BAABYW010000001.1"/>
</dbReference>
<reference evidence="1 2" key="1">
    <citation type="submission" date="2024-04" db="EMBL/GenBank/DDBJ databases">
        <title>Defined microbial consortia suppress multidrug-resistant proinflammatory Enterobacteriaceae via ecological control.</title>
        <authorList>
            <person name="Furuichi M."/>
            <person name="Kawaguchi T."/>
            <person name="Pust M."/>
            <person name="Yasuma K."/>
            <person name="Plichta D."/>
            <person name="Hasegawa N."/>
            <person name="Ohya T."/>
            <person name="Bhattarai S."/>
            <person name="Sasajima S."/>
            <person name="Aoto Y."/>
            <person name="Tuganbaev T."/>
            <person name="Yaginuma M."/>
            <person name="Ueda M."/>
            <person name="Okahashi N."/>
            <person name="Amafuji K."/>
            <person name="Kiridooshi Y."/>
            <person name="Sugita K."/>
            <person name="Strazar M."/>
            <person name="Skelly A."/>
            <person name="Suda W."/>
            <person name="Hattori M."/>
            <person name="Nakamoto N."/>
            <person name="Caballero S."/>
            <person name="Norman J."/>
            <person name="Olle B."/>
            <person name="Tanoue T."/>
            <person name="Arita M."/>
            <person name="Bucci V."/>
            <person name="Atarashi K."/>
            <person name="Xavier R."/>
            <person name="Honda K."/>
        </authorList>
    </citation>
    <scope>NUCLEOTIDE SEQUENCE [LARGE SCALE GENOMIC DNA]</scope>
    <source>
        <strain evidence="2">k04-0078-D8-1</strain>
    </source>
</reference>
<evidence type="ECO:0000313" key="2">
    <source>
        <dbReference type="Proteomes" id="UP001600943"/>
    </source>
</evidence>
<dbReference type="Proteomes" id="UP001600943">
    <property type="component" value="Unassembled WGS sequence"/>
</dbReference>
<evidence type="ECO:0000313" key="1">
    <source>
        <dbReference type="EMBL" id="GAA6408319.1"/>
    </source>
</evidence>
<keyword evidence="2" id="KW-1185">Reference proteome</keyword>
<proteinExistence type="predicted"/>
<gene>
    <name evidence="1" type="ORF">K040078D81_24360</name>
</gene>
<comment type="caution">
    <text evidence="1">The sequence shown here is derived from an EMBL/GenBank/DDBJ whole genome shotgun (WGS) entry which is preliminary data.</text>
</comment>
<dbReference type="EMBL" id="BAABYW010000001">
    <property type="protein sequence ID" value="GAA6408319.1"/>
    <property type="molecule type" value="Genomic_DNA"/>
</dbReference>
<accession>A0ABQ0BA45</accession>